<feature type="compositionally biased region" description="Basic and acidic residues" evidence="1">
    <location>
        <begin position="1"/>
        <end position="10"/>
    </location>
</feature>
<dbReference type="Proteomes" id="UP001055439">
    <property type="component" value="Chromosome 4"/>
</dbReference>
<sequence>MGFEFPHREPPSLPPIQTHGIDMKPLEGDQSKSTSSEEVEHCVTPRSEQQEAKLALVCPPAPRKPRPAKRKLRPPPNGYYPVPTDLASVFVPLPCPANKKVRVDLDSGSEALVLDLVVQRINEPMITLTESRSFFYQQLAIIDEQAVKRRPS</sequence>
<evidence type="ECO:0000313" key="3">
    <source>
        <dbReference type="Proteomes" id="UP001055439"/>
    </source>
</evidence>
<dbReference type="EMBL" id="CP097506">
    <property type="protein sequence ID" value="URD99423.1"/>
    <property type="molecule type" value="Genomic_DNA"/>
</dbReference>
<feature type="compositionally biased region" description="Basic and acidic residues" evidence="1">
    <location>
        <begin position="38"/>
        <end position="51"/>
    </location>
</feature>
<feature type="compositionally biased region" description="Basic and acidic residues" evidence="1">
    <location>
        <begin position="21"/>
        <end position="30"/>
    </location>
</feature>
<gene>
    <name evidence="2" type="ORF">MUK42_31902</name>
</gene>
<dbReference type="PANTHER" id="PTHR35162:SF2">
    <property type="entry name" value="OS08G0516600 PROTEIN"/>
    <property type="match status" value="1"/>
</dbReference>
<feature type="region of interest" description="Disordered" evidence="1">
    <location>
        <begin position="1"/>
        <end position="78"/>
    </location>
</feature>
<feature type="compositionally biased region" description="Basic residues" evidence="1">
    <location>
        <begin position="63"/>
        <end position="73"/>
    </location>
</feature>
<protein>
    <submittedName>
        <fullName evidence="2">Uncharacterized protein</fullName>
    </submittedName>
</protein>
<keyword evidence="3" id="KW-1185">Reference proteome</keyword>
<evidence type="ECO:0000313" key="2">
    <source>
        <dbReference type="EMBL" id="URD99423.1"/>
    </source>
</evidence>
<evidence type="ECO:0000256" key="1">
    <source>
        <dbReference type="SAM" id="MobiDB-lite"/>
    </source>
</evidence>
<dbReference type="OrthoDB" id="10402756at2759"/>
<reference evidence="2" key="1">
    <citation type="submission" date="2022-05" db="EMBL/GenBank/DDBJ databases">
        <title>The Musa troglodytarum L. genome provides insights into the mechanism of non-climacteric behaviour and enrichment of carotenoids.</title>
        <authorList>
            <person name="Wang J."/>
        </authorList>
    </citation>
    <scope>NUCLEOTIDE SEQUENCE</scope>
    <source>
        <tissue evidence="2">Leaf</tissue>
    </source>
</reference>
<dbReference type="PANTHER" id="PTHR35162">
    <property type="entry name" value="OS08G0516600 PROTEIN"/>
    <property type="match status" value="1"/>
</dbReference>
<name>A0A9E7FSZ8_9LILI</name>
<dbReference type="AlphaFoldDB" id="A0A9E7FSZ8"/>
<proteinExistence type="predicted"/>
<dbReference type="InterPro" id="IPR053115">
    <property type="entry name" value="CDK_inhibitor"/>
</dbReference>
<organism evidence="2 3">
    <name type="scientific">Musa troglodytarum</name>
    <name type="common">fe'i banana</name>
    <dbReference type="NCBI Taxonomy" id="320322"/>
    <lineage>
        <taxon>Eukaryota</taxon>
        <taxon>Viridiplantae</taxon>
        <taxon>Streptophyta</taxon>
        <taxon>Embryophyta</taxon>
        <taxon>Tracheophyta</taxon>
        <taxon>Spermatophyta</taxon>
        <taxon>Magnoliopsida</taxon>
        <taxon>Liliopsida</taxon>
        <taxon>Zingiberales</taxon>
        <taxon>Musaceae</taxon>
        <taxon>Musa</taxon>
    </lineage>
</organism>
<accession>A0A9E7FSZ8</accession>